<keyword evidence="2" id="KW-1185">Reference proteome</keyword>
<evidence type="ECO:0000313" key="2">
    <source>
        <dbReference type="Proteomes" id="UP000198312"/>
    </source>
</evidence>
<protein>
    <submittedName>
        <fullName evidence="1">Uncharacterized protein</fullName>
    </submittedName>
</protein>
<dbReference type="OrthoDB" id="160199at2"/>
<proteinExistence type="predicted"/>
<evidence type="ECO:0000313" key="1">
    <source>
        <dbReference type="EMBL" id="ASK62685.1"/>
    </source>
</evidence>
<dbReference type="AlphaFoldDB" id="A0A220U3P6"/>
<organism evidence="1 2">
    <name type="scientific">Virgibacillus phasianinus</name>
    <dbReference type="NCBI Taxonomy" id="2017483"/>
    <lineage>
        <taxon>Bacteria</taxon>
        <taxon>Bacillati</taxon>
        <taxon>Bacillota</taxon>
        <taxon>Bacilli</taxon>
        <taxon>Bacillales</taxon>
        <taxon>Bacillaceae</taxon>
        <taxon>Virgibacillus</taxon>
    </lineage>
</organism>
<dbReference type="EMBL" id="CP022315">
    <property type="protein sequence ID" value="ASK62685.1"/>
    <property type="molecule type" value="Genomic_DNA"/>
</dbReference>
<gene>
    <name evidence="1" type="ORF">CFK37_11290</name>
</gene>
<dbReference type="SUPFAM" id="SSF54637">
    <property type="entry name" value="Thioesterase/thiol ester dehydrase-isomerase"/>
    <property type="match status" value="1"/>
</dbReference>
<sequence>MKSEEKVVTFTEEQIVLYQRMLGETDKRDKLILHYTMPMIAYQWVNIPWTFKPPIIHRKQQCVMHTPMVANEKYRASVTLDKRYTRKDVTFSKQTLRICTLRGTPCFTGTMELVSGGQP</sequence>
<dbReference type="KEGG" id="vil:CFK37_11290"/>
<dbReference type="InterPro" id="IPR029069">
    <property type="entry name" value="HotDog_dom_sf"/>
</dbReference>
<accession>A0A220U3P6</accession>
<dbReference type="RefSeq" id="WP_089061944.1">
    <property type="nucleotide sequence ID" value="NZ_CP022315.1"/>
</dbReference>
<dbReference type="Proteomes" id="UP000198312">
    <property type="component" value="Chromosome"/>
</dbReference>
<name>A0A220U3P6_9BACI</name>
<reference evidence="1 2" key="1">
    <citation type="submission" date="2017-07" db="EMBL/GenBank/DDBJ databases">
        <title>Virgibacillus sp. LM2416.</title>
        <authorList>
            <person name="Tak E.J."/>
            <person name="Bae J.-W."/>
        </authorList>
    </citation>
    <scope>NUCLEOTIDE SEQUENCE [LARGE SCALE GENOMIC DNA]</scope>
    <source>
        <strain evidence="1 2">LM2416</strain>
    </source>
</reference>